<dbReference type="Pfam" id="PF25601">
    <property type="entry name" value="AAA_lid_14"/>
    <property type="match status" value="1"/>
</dbReference>
<dbReference type="PROSITE" id="PS00676">
    <property type="entry name" value="SIGMA54_INTERACT_2"/>
    <property type="match status" value="1"/>
</dbReference>
<evidence type="ECO:0000313" key="7">
    <source>
        <dbReference type="EMBL" id="OOE44843.1"/>
    </source>
</evidence>
<gene>
    <name evidence="7" type="ORF">BZG09_06205</name>
</gene>
<evidence type="ECO:0000259" key="6">
    <source>
        <dbReference type="PROSITE" id="PS50045"/>
    </source>
</evidence>
<organism evidence="7 8">
    <name type="scientific">Salinivibrio kushneri</name>
    <dbReference type="NCBI Taxonomy" id="1908198"/>
    <lineage>
        <taxon>Bacteria</taxon>
        <taxon>Pseudomonadati</taxon>
        <taxon>Pseudomonadota</taxon>
        <taxon>Gammaproteobacteria</taxon>
        <taxon>Vibrionales</taxon>
        <taxon>Vibrionaceae</taxon>
        <taxon>Salinivibrio</taxon>
    </lineage>
</organism>
<dbReference type="InterPro" id="IPR003593">
    <property type="entry name" value="AAA+_ATPase"/>
</dbReference>
<keyword evidence="3" id="KW-0805">Transcription regulation</keyword>
<dbReference type="PROSITE" id="PS00675">
    <property type="entry name" value="SIGMA54_INTERACT_1"/>
    <property type="match status" value="1"/>
</dbReference>
<dbReference type="PROSITE" id="PS00688">
    <property type="entry name" value="SIGMA54_INTERACT_3"/>
    <property type="match status" value="1"/>
</dbReference>
<accession>A0AB36K7R7</accession>
<feature type="domain" description="Sigma-54 factor interaction" evidence="6">
    <location>
        <begin position="191"/>
        <end position="420"/>
    </location>
</feature>
<keyword evidence="1" id="KW-0547">Nucleotide-binding</keyword>
<dbReference type="InterPro" id="IPR058031">
    <property type="entry name" value="AAA_lid_NorR"/>
</dbReference>
<dbReference type="GO" id="GO:0043565">
    <property type="term" value="F:sequence-specific DNA binding"/>
    <property type="evidence" value="ECO:0007669"/>
    <property type="project" value="InterPro"/>
</dbReference>
<dbReference type="CDD" id="cd00009">
    <property type="entry name" value="AAA"/>
    <property type="match status" value="1"/>
</dbReference>
<dbReference type="PANTHER" id="PTHR32071">
    <property type="entry name" value="TRANSCRIPTIONAL REGULATORY PROTEIN"/>
    <property type="match status" value="1"/>
</dbReference>
<dbReference type="Pfam" id="PF02954">
    <property type="entry name" value="HTH_8"/>
    <property type="match status" value="1"/>
</dbReference>
<dbReference type="InterPro" id="IPR009057">
    <property type="entry name" value="Homeodomain-like_sf"/>
</dbReference>
<protein>
    <submittedName>
        <fullName evidence="7">AAA family ATPase</fullName>
    </submittedName>
</protein>
<keyword evidence="4" id="KW-0238">DNA-binding</keyword>
<dbReference type="GO" id="GO:0005524">
    <property type="term" value="F:ATP binding"/>
    <property type="evidence" value="ECO:0007669"/>
    <property type="project" value="UniProtKB-KW"/>
</dbReference>
<evidence type="ECO:0000313" key="8">
    <source>
        <dbReference type="Proteomes" id="UP000188726"/>
    </source>
</evidence>
<dbReference type="SUPFAM" id="SSF52540">
    <property type="entry name" value="P-loop containing nucleoside triphosphate hydrolases"/>
    <property type="match status" value="1"/>
</dbReference>
<dbReference type="AlphaFoldDB" id="A0AB36K7R7"/>
<sequence>MRNWLAYVTDLARERRTADLQDRFIQVLVKELKLRKGMLLVPSCDGRQLVCHASGESWSVTDFDTPFAHVLQNAVPKHLEAEEIVFWQSNRDFCQAIGELGFFEAVSIRPLIRHDKNVKLLLCLVGDSQALSALWHDEGFLQVVDVFQHQWALLSDMEGEESNRRALKASLTDIEKQTRQQERAASLASTLIGDSGLMARLREQIANAASSQLSVLVQGETGSGKELVARAVHDLSPRQHQPFVPINCAAIPEHLLESELFGYEKGAFSGAVSDKEGLIAQANGGTLFLDEIGDMPMSLQAKLLRVLELGTFRPVGGSQERQSDFRLVSATHVQLLDKVKAGTFRQDLYYRLLQYPIHVPTLAQRKEDVRQLSHHFITRFNQQHGTSIGELQPQTLDMLLHYSFPGNVRELKHLVEYACAQTPDGESIDRAAFSGRVGGAPAPARESISSAAFENGMSNVSSVLNIDAASIADLKQALLDFEQCIISDRLSMFDGDKSKAAESLGIPHRTLTYKCRKLGIKAP</sequence>
<dbReference type="Gene3D" id="3.40.50.300">
    <property type="entry name" value="P-loop containing nucleotide triphosphate hydrolases"/>
    <property type="match status" value="1"/>
</dbReference>
<dbReference type="Proteomes" id="UP000188726">
    <property type="component" value="Unassembled WGS sequence"/>
</dbReference>
<dbReference type="PROSITE" id="PS50045">
    <property type="entry name" value="SIGMA54_INTERACT_4"/>
    <property type="match status" value="1"/>
</dbReference>
<dbReference type="Gene3D" id="1.10.10.60">
    <property type="entry name" value="Homeodomain-like"/>
    <property type="match status" value="1"/>
</dbReference>
<dbReference type="PANTHER" id="PTHR32071:SF117">
    <property type="entry name" value="PTS-DEPENDENT DIHYDROXYACETONE KINASE OPERON REGULATORY PROTEIN-RELATED"/>
    <property type="match status" value="1"/>
</dbReference>
<dbReference type="SUPFAM" id="SSF46689">
    <property type="entry name" value="Homeodomain-like"/>
    <property type="match status" value="1"/>
</dbReference>
<dbReference type="InterPro" id="IPR025944">
    <property type="entry name" value="Sigma_54_int_dom_CS"/>
</dbReference>
<name>A0AB36K7R7_9GAMM</name>
<dbReference type="GO" id="GO:0006355">
    <property type="term" value="P:regulation of DNA-templated transcription"/>
    <property type="evidence" value="ECO:0007669"/>
    <property type="project" value="InterPro"/>
</dbReference>
<keyword evidence="5" id="KW-0804">Transcription</keyword>
<dbReference type="PRINTS" id="PR01590">
    <property type="entry name" value="HTHFIS"/>
</dbReference>
<reference evidence="7 8" key="1">
    <citation type="journal article" date="2017" name="Genome Announc.">
        <title>Draft Genome Sequences of Salinivibrio proteolyticus, Salinivibrio sharmensis, Salinivibrio siamensis, Salinivibrio costicola subsp. alcaliphilus, Salinivibrio costicola subsp. vallismortis, and 29 New Isolates Belonging to the Genus Salinivibrio.</title>
        <authorList>
            <person name="Lopez-Hermoso C."/>
            <person name="de la Haba R.R."/>
            <person name="Sanchez-Porro C."/>
            <person name="Bayliss S.C."/>
            <person name="Feil E.J."/>
            <person name="Ventosa A."/>
        </authorList>
    </citation>
    <scope>NUCLEOTIDE SEQUENCE [LARGE SCALE GENOMIC DNA]</scope>
    <source>
        <strain evidence="7 8">IC202</strain>
    </source>
</reference>
<dbReference type="InterPro" id="IPR025662">
    <property type="entry name" value="Sigma_54_int_dom_ATP-bd_1"/>
</dbReference>
<dbReference type="InterPro" id="IPR027417">
    <property type="entry name" value="P-loop_NTPase"/>
</dbReference>
<proteinExistence type="predicted"/>
<evidence type="ECO:0000256" key="1">
    <source>
        <dbReference type="ARBA" id="ARBA00022741"/>
    </source>
</evidence>
<dbReference type="EMBL" id="MUEO01000011">
    <property type="protein sequence ID" value="OOE44843.1"/>
    <property type="molecule type" value="Genomic_DNA"/>
</dbReference>
<dbReference type="InterPro" id="IPR002197">
    <property type="entry name" value="HTH_Fis"/>
</dbReference>
<keyword evidence="2" id="KW-0067">ATP-binding</keyword>
<dbReference type="InterPro" id="IPR002078">
    <property type="entry name" value="Sigma_54_int"/>
</dbReference>
<dbReference type="SMART" id="SM00382">
    <property type="entry name" value="AAA"/>
    <property type="match status" value="1"/>
</dbReference>
<evidence type="ECO:0000256" key="4">
    <source>
        <dbReference type="ARBA" id="ARBA00023125"/>
    </source>
</evidence>
<evidence type="ECO:0000256" key="5">
    <source>
        <dbReference type="ARBA" id="ARBA00023163"/>
    </source>
</evidence>
<dbReference type="Pfam" id="PF00158">
    <property type="entry name" value="Sigma54_activat"/>
    <property type="match status" value="1"/>
</dbReference>
<comment type="caution">
    <text evidence="7">The sequence shown here is derived from an EMBL/GenBank/DDBJ whole genome shotgun (WGS) entry which is preliminary data.</text>
</comment>
<evidence type="ECO:0000256" key="3">
    <source>
        <dbReference type="ARBA" id="ARBA00023015"/>
    </source>
</evidence>
<evidence type="ECO:0000256" key="2">
    <source>
        <dbReference type="ARBA" id="ARBA00022840"/>
    </source>
</evidence>
<dbReference type="InterPro" id="IPR025943">
    <property type="entry name" value="Sigma_54_int_dom_ATP-bd_2"/>
</dbReference>
<dbReference type="FunFam" id="3.40.50.300:FF:000006">
    <property type="entry name" value="DNA-binding transcriptional regulator NtrC"/>
    <property type="match status" value="1"/>
</dbReference>
<dbReference type="Gene3D" id="1.10.8.60">
    <property type="match status" value="1"/>
</dbReference>
<dbReference type="RefSeq" id="WP_077457775.1">
    <property type="nucleotide sequence ID" value="NZ_MUEN01000003.1"/>
</dbReference>